<evidence type="ECO:0000256" key="1">
    <source>
        <dbReference type="SAM" id="MobiDB-lite"/>
    </source>
</evidence>
<dbReference type="EMBL" id="JAVLET010000012">
    <property type="protein sequence ID" value="KAL0466543.1"/>
    <property type="molecule type" value="Genomic_DNA"/>
</dbReference>
<proteinExistence type="predicted"/>
<dbReference type="PANTHER" id="PTHR34693:SF3">
    <property type="match status" value="1"/>
</dbReference>
<dbReference type="InterPro" id="IPR053203">
    <property type="entry name" value="Cisplatin_resist-associated"/>
</dbReference>
<evidence type="ECO:0000313" key="2">
    <source>
        <dbReference type="EMBL" id="KAL0466543.1"/>
    </source>
</evidence>
<dbReference type="Proteomes" id="UP001451303">
    <property type="component" value="Unassembled WGS sequence"/>
</dbReference>
<protein>
    <submittedName>
        <fullName evidence="2">Uncharacterized protein</fullName>
    </submittedName>
</protein>
<dbReference type="PANTHER" id="PTHR34693">
    <property type="entry name" value="PROTEIN PAR32"/>
    <property type="match status" value="1"/>
</dbReference>
<sequence length="171" mass="17638">MAGPEVSHGRGGAGNINPDDTKYVDGEVVRAGSEGSHGDGAFSTGRGGAANIGDAGVAPHRRVDKDIIPDAAIRHSQETENYHTGRGGAGNERHVSPAGTGSGSSHKAAAVVDRGTGGGVPGVSDHHHHHHHHHGTHERQHSLADKLKWKIFGKPKGHETEVSHVGDGPGH</sequence>
<dbReference type="Pfam" id="PF12223">
    <property type="entry name" value="DUF3602"/>
    <property type="match status" value="1"/>
</dbReference>
<dbReference type="InterPro" id="IPR022024">
    <property type="entry name" value="DUF3602"/>
</dbReference>
<gene>
    <name evidence="2" type="ORF">QR685DRAFT_450610</name>
</gene>
<reference evidence="2 3" key="1">
    <citation type="submission" date="2023-09" db="EMBL/GenBank/DDBJ databases">
        <title>Multi-omics analysis of a traditional fermented food reveals byproduct-associated fungal strains for waste-to-food upcycling.</title>
        <authorList>
            <consortium name="Lawrence Berkeley National Laboratory"/>
            <person name="Rekdal V.M."/>
            <person name="Villalobos-Escobedo J.M."/>
            <person name="Rodriguez-Valeron N."/>
            <person name="Garcia M.O."/>
            <person name="Vasquez D.P."/>
            <person name="Damayanti I."/>
            <person name="Sorensen P.M."/>
            <person name="Baidoo E.E."/>
            <person name="De Carvalho A.C."/>
            <person name="Riley R."/>
            <person name="Lipzen A."/>
            <person name="He G."/>
            <person name="Yan M."/>
            <person name="Haridas S."/>
            <person name="Daum C."/>
            <person name="Yoshinaga Y."/>
            <person name="Ng V."/>
            <person name="Grigoriev I.V."/>
            <person name="Munk R."/>
            <person name="Nuraida L."/>
            <person name="Wijaya C.H."/>
            <person name="Morales P.-C."/>
            <person name="Keasling J.D."/>
        </authorList>
    </citation>
    <scope>NUCLEOTIDE SEQUENCE [LARGE SCALE GENOMIC DNA]</scope>
    <source>
        <strain evidence="2 3">FGSC 2613</strain>
    </source>
</reference>
<comment type="caution">
    <text evidence="2">The sequence shown here is derived from an EMBL/GenBank/DDBJ whole genome shotgun (WGS) entry which is preliminary data.</text>
</comment>
<feature type="compositionally biased region" description="Basic residues" evidence="1">
    <location>
        <begin position="126"/>
        <end position="136"/>
    </location>
</feature>
<accession>A0ABR3D2N0</accession>
<evidence type="ECO:0000313" key="3">
    <source>
        <dbReference type="Proteomes" id="UP001451303"/>
    </source>
</evidence>
<feature type="region of interest" description="Disordered" evidence="1">
    <location>
        <begin position="1"/>
        <end position="22"/>
    </location>
</feature>
<organism evidence="2 3">
    <name type="scientific">Neurospora intermedia</name>
    <dbReference type="NCBI Taxonomy" id="5142"/>
    <lineage>
        <taxon>Eukaryota</taxon>
        <taxon>Fungi</taxon>
        <taxon>Dikarya</taxon>
        <taxon>Ascomycota</taxon>
        <taxon>Pezizomycotina</taxon>
        <taxon>Sordariomycetes</taxon>
        <taxon>Sordariomycetidae</taxon>
        <taxon>Sordariales</taxon>
        <taxon>Sordariaceae</taxon>
        <taxon>Neurospora</taxon>
    </lineage>
</organism>
<name>A0ABR3D2N0_NEUIN</name>
<feature type="region of interest" description="Disordered" evidence="1">
    <location>
        <begin position="74"/>
        <end position="143"/>
    </location>
</feature>
<keyword evidence="3" id="KW-1185">Reference proteome</keyword>
<feature type="compositionally biased region" description="Basic and acidic residues" evidence="1">
    <location>
        <begin position="74"/>
        <end position="83"/>
    </location>
</feature>